<proteinExistence type="predicted"/>
<evidence type="ECO:0000313" key="2">
    <source>
        <dbReference type="EMBL" id="KAF5338463.1"/>
    </source>
</evidence>
<protein>
    <submittedName>
        <fullName evidence="2">Uncharacterized protein</fullName>
    </submittedName>
</protein>
<comment type="caution">
    <text evidence="2">The sequence shown here is derived from an EMBL/GenBank/DDBJ whole genome shotgun (WGS) entry which is preliminary data.</text>
</comment>
<feature type="region of interest" description="Disordered" evidence="1">
    <location>
        <begin position="1"/>
        <end position="37"/>
    </location>
</feature>
<dbReference type="AlphaFoldDB" id="A0A8H5CBJ5"/>
<feature type="compositionally biased region" description="Basic residues" evidence="1">
    <location>
        <begin position="8"/>
        <end position="34"/>
    </location>
</feature>
<organism evidence="2 3">
    <name type="scientific">Ephemerocybe angulata</name>
    <dbReference type="NCBI Taxonomy" id="980116"/>
    <lineage>
        <taxon>Eukaryota</taxon>
        <taxon>Fungi</taxon>
        <taxon>Dikarya</taxon>
        <taxon>Basidiomycota</taxon>
        <taxon>Agaricomycotina</taxon>
        <taxon>Agaricomycetes</taxon>
        <taxon>Agaricomycetidae</taxon>
        <taxon>Agaricales</taxon>
        <taxon>Agaricineae</taxon>
        <taxon>Psathyrellaceae</taxon>
        <taxon>Ephemerocybe</taxon>
    </lineage>
</organism>
<name>A0A8H5CBJ5_9AGAR</name>
<sequence>MAQSGNKKSGKPNVSKKHASAKQAFKKNSKKANHKSQNAQLLEVLDQKALATIHEASNPAKPIQADFSAFYHANETKDTMNDLASIMQKI</sequence>
<accession>A0A8H5CBJ5</accession>
<evidence type="ECO:0000256" key="1">
    <source>
        <dbReference type="SAM" id="MobiDB-lite"/>
    </source>
</evidence>
<keyword evidence="3" id="KW-1185">Reference proteome</keyword>
<gene>
    <name evidence="2" type="ORF">D9611_013234</name>
</gene>
<reference evidence="2 3" key="1">
    <citation type="journal article" date="2020" name="ISME J.">
        <title>Uncovering the hidden diversity of litter-decomposition mechanisms in mushroom-forming fungi.</title>
        <authorList>
            <person name="Floudas D."/>
            <person name="Bentzer J."/>
            <person name="Ahren D."/>
            <person name="Johansson T."/>
            <person name="Persson P."/>
            <person name="Tunlid A."/>
        </authorList>
    </citation>
    <scope>NUCLEOTIDE SEQUENCE [LARGE SCALE GENOMIC DNA]</scope>
    <source>
        <strain evidence="2 3">CBS 175.51</strain>
    </source>
</reference>
<dbReference type="Proteomes" id="UP000541558">
    <property type="component" value="Unassembled WGS sequence"/>
</dbReference>
<evidence type="ECO:0000313" key="3">
    <source>
        <dbReference type="Proteomes" id="UP000541558"/>
    </source>
</evidence>
<dbReference type="EMBL" id="JAACJK010000013">
    <property type="protein sequence ID" value="KAF5338463.1"/>
    <property type="molecule type" value="Genomic_DNA"/>
</dbReference>